<feature type="non-terminal residue" evidence="2">
    <location>
        <position position="261"/>
    </location>
</feature>
<feature type="compositionally biased region" description="Polar residues" evidence="1">
    <location>
        <begin position="196"/>
        <end position="208"/>
    </location>
</feature>
<organism evidence="2">
    <name type="scientific">Amblyomma aureolatum</name>
    <dbReference type="NCBI Taxonomy" id="187763"/>
    <lineage>
        <taxon>Eukaryota</taxon>
        <taxon>Metazoa</taxon>
        <taxon>Ecdysozoa</taxon>
        <taxon>Arthropoda</taxon>
        <taxon>Chelicerata</taxon>
        <taxon>Arachnida</taxon>
        <taxon>Acari</taxon>
        <taxon>Parasitiformes</taxon>
        <taxon>Ixodida</taxon>
        <taxon>Ixodoidea</taxon>
        <taxon>Ixodidae</taxon>
        <taxon>Amblyomminae</taxon>
        <taxon>Amblyomma</taxon>
    </lineage>
</organism>
<feature type="region of interest" description="Disordered" evidence="1">
    <location>
        <begin position="193"/>
        <end position="244"/>
    </location>
</feature>
<protein>
    <submittedName>
        <fullName evidence="2">Uncharacterized protein</fullName>
    </submittedName>
</protein>
<reference evidence="2" key="1">
    <citation type="journal article" date="2017" name="Front. Cell. Infect. Microbiol.">
        <title>The Distinct Transcriptional Response of the Midgut of Amblyomma sculptum and Amblyomma aureolatum Ticks to Rickettsia rickettsii Correlates to Their Differences in Susceptibility to Infection.</title>
        <authorList>
            <person name="Martins L.A."/>
            <person name="Galletti M.F.B.M."/>
            <person name="Ribeiro J.M."/>
            <person name="Fujita A."/>
            <person name="Costa F.B."/>
            <person name="Labruna M.B."/>
            <person name="Daffre S."/>
            <person name="Fogaca A.C."/>
        </authorList>
    </citation>
    <scope>NUCLEOTIDE SEQUENCE</scope>
</reference>
<name>A0A1E1X2V8_9ACAR</name>
<proteinExistence type="evidence at transcript level"/>
<feature type="compositionally biased region" description="Pro residues" evidence="1">
    <location>
        <begin position="218"/>
        <end position="229"/>
    </location>
</feature>
<sequence length="261" mass="28229">DSMMSSLNSAEESTMVSSTDTLDHETLYFATQAKSLSLEGGLFSEGNLTEEQNRRTPLEKGVSVDDMEERFRECLLRSAASPTNEEQVEERQTMDEKGNLIVTRTVKRHVTSEPRLHAQTFAGPDAEQRSREFVASFAAIEPSSEKDEYEGFDAAGNAVRVTQHVLVRPTVKTVTFTGPDARLQMREYMRSLAGGQHSSAENTPTSDSGVGACSSLASPPPLVPDPPAAAPSSACPGLQRLSGGDQWMEAESALDDCSQPV</sequence>
<evidence type="ECO:0000256" key="1">
    <source>
        <dbReference type="SAM" id="MobiDB-lite"/>
    </source>
</evidence>
<feature type="non-terminal residue" evidence="2">
    <location>
        <position position="1"/>
    </location>
</feature>
<dbReference type="AlphaFoldDB" id="A0A1E1X2V8"/>
<dbReference type="EMBL" id="GFAC01005812">
    <property type="protein sequence ID" value="JAT93376.1"/>
    <property type="molecule type" value="mRNA"/>
</dbReference>
<accession>A0A1E1X2V8</accession>
<evidence type="ECO:0000313" key="2">
    <source>
        <dbReference type="EMBL" id="JAT93376.1"/>
    </source>
</evidence>